<keyword evidence="7" id="KW-1185">Reference proteome</keyword>
<evidence type="ECO:0000313" key="7">
    <source>
        <dbReference type="Proteomes" id="UP000591272"/>
    </source>
</evidence>
<feature type="domain" description="AMP-dependent synthetase/ligase" evidence="4">
    <location>
        <begin position="28"/>
        <end position="402"/>
    </location>
</feature>
<feature type="region of interest" description="Disordered" evidence="3">
    <location>
        <begin position="525"/>
        <end position="556"/>
    </location>
</feature>
<dbReference type="InterPro" id="IPR020845">
    <property type="entry name" value="AMP-binding_CS"/>
</dbReference>
<evidence type="ECO:0000259" key="5">
    <source>
        <dbReference type="Pfam" id="PF13193"/>
    </source>
</evidence>
<name>A0A7Y9GE72_9ACTN</name>
<protein>
    <submittedName>
        <fullName evidence="6">Long-chain acyl-CoA synthetase</fullName>
        <ecNumber evidence="6">6.2.1.3</ecNumber>
    </submittedName>
</protein>
<evidence type="ECO:0000256" key="3">
    <source>
        <dbReference type="SAM" id="MobiDB-lite"/>
    </source>
</evidence>
<dbReference type="Gene3D" id="3.30.300.30">
    <property type="match status" value="1"/>
</dbReference>
<dbReference type="RefSeq" id="WP_179835567.1">
    <property type="nucleotide sequence ID" value="NZ_BMRD01000010.1"/>
</dbReference>
<dbReference type="PANTHER" id="PTHR43767">
    <property type="entry name" value="LONG-CHAIN-FATTY-ACID--COA LIGASE"/>
    <property type="match status" value="1"/>
</dbReference>
<evidence type="ECO:0000313" key="6">
    <source>
        <dbReference type="EMBL" id="NYE14741.1"/>
    </source>
</evidence>
<dbReference type="InterPro" id="IPR000873">
    <property type="entry name" value="AMP-dep_synth/lig_dom"/>
</dbReference>
<dbReference type="EMBL" id="JACCBT010000001">
    <property type="protein sequence ID" value="NYE14741.1"/>
    <property type="molecule type" value="Genomic_DNA"/>
</dbReference>
<dbReference type="EC" id="6.2.1.3" evidence="6"/>
<evidence type="ECO:0000256" key="1">
    <source>
        <dbReference type="ARBA" id="ARBA00006432"/>
    </source>
</evidence>
<evidence type="ECO:0000256" key="2">
    <source>
        <dbReference type="ARBA" id="ARBA00022598"/>
    </source>
</evidence>
<dbReference type="PROSITE" id="PS00455">
    <property type="entry name" value="AMP_BINDING"/>
    <property type="match status" value="1"/>
</dbReference>
<dbReference type="Pfam" id="PF00501">
    <property type="entry name" value="AMP-binding"/>
    <property type="match status" value="1"/>
</dbReference>
<dbReference type="SUPFAM" id="SSF56801">
    <property type="entry name" value="Acetyl-CoA synthetase-like"/>
    <property type="match status" value="1"/>
</dbReference>
<dbReference type="GO" id="GO:0004467">
    <property type="term" value="F:long-chain fatty acid-CoA ligase activity"/>
    <property type="evidence" value="ECO:0007669"/>
    <property type="project" value="UniProtKB-EC"/>
</dbReference>
<comment type="similarity">
    <text evidence="1">Belongs to the ATP-dependent AMP-binding enzyme family.</text>
</comment>
<comment type="caution">
    <text evidence="6">The sequence shown here is derived from an EMBL/GenBank/DDBJ whole genome shotgun (WGS) entry which is preliminary data.</text>
</comment>
<dbReference type="Gene3D" id="3.40.50.12780">
    <property type="entry name" value="N-terminal domain of ligase-like"/>
    <property type="match status" value="1"/>
</dbReference>
<dbReference type="InterPro" id="IPR025110">
    <property type="entry name" value="AMP-bd_C"/>
</dbReference>
<feature type="domain" description="AMP-binding enzyme C-terminal" evidence="5">
    <location>
        <begin position="452"/>
        <end position="527"/>
    </location>
</feature>
<gene>
    <name evidence="6" type="ORF">BJ999_005037</name>
</gene>
<dbReference type="PANTHER" id="PTHR43767:SF1">
    <property type="entry name" value="NONRIBOSOMAL PEPTIDE SYNTHASE PES1 (EUROFUNG)-RELATED"/>
    <property type="match status" value="1"/>
</dbReference>
<keyword evidence="2 6" id="KW-0436">Ligase</keyword>
<dbReference type="InterPro" id="IPR045851">
    <property type="entry name" value="AMP-bd_C_sf"/>
</dbReference>
<evidence type="ECO:0000259" key="4">
    <source>
        <dbReference type="Pfam" id="PF00501"/>
    </source>
</evidence>
<accession>A0A7Y9GE72</accession>
<sequence>MSPPWQSLYGEGVPGRIDVGSETVVRLFRRHAAERPDAPQLHYYGATLDRAATDRLSDALAAGLERRGVGRGDRVAVALQNTPVCVLAVLAVWKLGAIVVPVNPMYKARELAHLLADSGARVLIVHPAARATVAALPSAGAPEHVLYSREGAFAGDLPGSWPQDEEDDILAILDQGGAPRSAAPAPDDAALLSYTSGTTGPAKGAINTHRNLAYQVAACSAWIGLGDGDSILTIAPLFHITGLAMHLALGLGAGLPLVLTHRFDAATTTALVERHRPTFTIGSITAFIALLNDPTARRRDLGSLSKILSGGAPVPAPTVQAFAEAFGTYIHNAYGLTESTSALVAVPLGTTAPVDRASGALAIGVPLPGVHVEIRDEEGRPLPAGEIGELATTGPQVAAGYWRNPEQTRASFPDGVLLTGDVGFMDEAGWIYLVDRKKDMIVAAGYKIWPREVEDVLYEHPAVREAAVIGVPDSYRGETVHAFVSLRPGTSATAEELRAFCRERLAVYKAPTGFQIKEDLPKSATGKILRRELRQRPHETGSPSGTPPTSVRREDG</sequence>
<dbReference type="Pfam" id="PF13193">
    <property type="entry name" value="AMP-binding_C"/>
    <property type="match status" value="1"/>
</dbReference>
<dbReference type="AlphaFoldDB" id="A0A7Y9GE72"/>
<dbReference type="Proteomes" id="UP000591272">
    <property type="component" value="Unassembled WGS sequence"/>
</dbReference>
<feature type="compositionally biased region" description="Basic and acidic residues" evidence="3">
    <location>
        <begin position="529"/>
        <end position="539"/>
    </location>
</feature>
<organism evidence="6 7">
    <name type="scientific">Actinomadura citrea</name>
    <dbReference type="NCBI Taxonomy" id="46158"/>
    <lineage>
        <taxon>Bacteria</taxon>
        <taxon>Bacillati</taxon>
        <taxon>Actinomycetota</taxon>
        <taxon>Actinomycetes</taxon>
        <taxon>Streptosporangiales</taxon>
        <taxon>Thermomonosporaceae</taxon>
        <taxon>Actinomadura</taxon>
    </lineage>
</organism>
<dbReference type="InterPro" id="IPR050237">
    <property type="entry name" value="ATP-dep_AMP-bd_enzyme"/>
</dbReference>
<dbReference type="FunFam" id="3.30.300.30:FF:000008">
    <property type="entry name" value="2,3-dihydroxybenzoate-AMP ligase"/>
    <property type="match status" value="1"/>
</dbReference>
<proteinExistence type="inferred from homology"/>
<reference evidence="6 7" key="1">
    <citation type="submission" date="2020-07" db="EMBL/GenBank/DDBJ databases">
        <title>Sequencing the genomes of 1000 actinobacteria strains.</title>
        <authorList>
            <person name="Klenk H.-P."/>
        </authorList>
    </citation>
    <scope>NUCLEOTIDE SEQUENCE [LARGE SCALE GENOMIC DNA]</scope>
    <source>
        <strain evidence="6 7">DSM 43461</strain>
    </source>
</reference>
<dbReference type="InterPro" id="IPR042099">
    <property type="entry name" value="ANL_N_sf"/>
</dbReference>